<evidence type="ECO:0000313" key="4">
    <source>
        <dbReference type="Proteomes" id="UP000735302"/>
    </source>
</evidence>
<feature type="region of interest" description="Disordered" evidence="1">
    <location>
        <begin position="1"/>
        <end position="20"/>
    </location>
</feature>
<comment type="caution">
    <text evidence="3">The sequence shown here is derived from an EMBL/GenBank/DDBJ whole genome shotgun (WGS) entry which is preliminary data.</text>
</comment>
<dbReference type="InterPro" id="IPR050550">
    <property type="entry name" value="SEC23_SEC24_subfamily"/>
</dbReference>
<organism evidence="3 4">
    <name type="scientific">Plakobranchus ocellatus</name>
    <dbReference type="NCBI Taxonomy" id="259542"/>
    <lineage>
        <taxon>Eukaryota</taxon>
        <taxon>Metazoa</taxon>
        <taxon>Spiralia</taxon>
        <taxon>Lophotrochozoa</taxon>
        <taxon>Mollusca</taxon>
        <taxon>Gastropoda</taxon>
        <taxon>Heterobranchia</taxon>
        <taxon>Euthyneura</taxon>
        <taxon>Panpulmonata</taxon>
        <taxon>Sacoglossa</taxon>
        <taxon>Placobranchoidea</taxon>
        <taxon>Plakobranchidae</taxon>
        <taxon>Plakobranchus</taxon>
    </lineage>
</organism>
<evidence type="ECO:0000259" key="2">
    <source>
        <dbReference type="PROSITE" id="PS50234"/>
    </source>
</evidence>
<protein>
    <submittedName>
        <fullName evidence="3">Type a von Willebrand factor domain-containing protein</fullName>
    </submittedName>
</protein>
<proteinExistence type="predicted"/>
<dbReference type="PROSITE" id="PS50234">
    <property type="entry name" value="VWFA"/>
    <property type="match status" value="1"/>
</dbReference>
<dbReference type="GO" id="GO:0006886">
    <property type="term" value="P:intracellular protein transport"/>
    <property type="evidence" value="ECO:0007669"/>
    <property type="project" value="InterPro"/>
</dbReference>
<dbReference type="GO" id="GO:0030127">
    <property type="term" value="C:COPII vesicle coat"/>
    <property type="evidence" value="ECO:0007669"/>
    <property type="project" value="InterPro"/>
</dbReference>
<name>A0AAV4A9N3_9GAST</name>
<evidence type="ECO:0000256" key="1">
    <source>
        <dbReference type="SAM" id="MobiDB-lite"/>
    </source>
</evidence>
<reference evidence="3 4" key="1">
    <citation type="journal article" date="2021" name="Elife">
        <title>Chloroplast acquisition without the gene transfer in kleptoplastic sea slugs, Plakobranchus ocellatus.</title>
        <authorList>
            <person name="Maeda T."/>
            <person name="Takahashi S."/>
            <person name="Yoshida T."/>
            <person name="Shimamura S."/>
            <person name="Takaki Y."/>
            <person name="Nagai Y."/>
            <person name="Toyoda A."/>
            <person name="Suzuki Y."/>
            <person name="Arimoto A."/>
            <person name="Ishii H."/>
            <person name="Satoh N."/>
            <person name="Nishiyama T."/>
            <person name="Hasebe M."/>
            <person name="Maruyama T."/>
            <person name="Minagawa J."/>
            <person name="Obokata J."/>
            <person name="Shigenobu S."/>
        </authorList>
    </citation>
    <scope>NUCLEOTIDE SEQUENCE [LARGE SCALE GENOMIC DNA]</scope>
</reference>
<dbReference type="GO" id="GO:0008270">
    <property type="term" value="F:zinc ion binding"/>
    <property type="evidence" value="ECO:0007669"/>
    <property type="project" value="TreeGrafter"/>
</dbReference>
<dbReference type="SUPFAM" id="SSF53300">
    <property type="entry name" value="vWA-like"/>
    <property type="match status" value="1"/>
</dbReference>
<feature type="domain" description="VWFA" evidence="2">
    <location>
        <begin position="27"/>
        <end position="314"/>
    </location>
</feature>
<dbReference type="InterPro" id="IPR002035">
    <property type="entry name" value="VWF_A"/>
</dbReference>
<keyword evidence="4" id="KW-1185">Reference proteome</keyword>
<dbReference type="InterPro" id="IPR006896">
    <property type="entry name" value="Sec23/24_trunk_dom"/>
</dbReference>
<dbReference type="PANTHER" id="PTHR13803">
    <property type="entry name" value="SEC24-RELATED PROTEIN"/>
    <property type="match status" value="1"/>
</dbReference>
<dbReference type="GO" id="GO:0000149">
    <property type="term" value="F:SNARE binding"/>
    <property type="evidence" value="ECO:0007669"/>
    <property type="project" value="TreeGrafter"/>
</dbReference>
<dbReference type="PANTHER" id="PTHR13803:SF36">
    <property type="entry name" value="TYPE A VON WILLEBRAND FACTOR DOMAIN-CONTAINING PROTEIN"/>
    <property type="match status" value="1"/>
</dbReference>
<accession>A0AAV4A9N3</accession>
<dbReference type="InterPro" id="IPR036465">
    <property type="entry name" value="vWFA_dom_sf"/>
</dbReference>
<dbReference type="Pfam" id="PF04811">
    <property type="entry name" value="Sec23_trunk"/>
    <property type="match status" value="1"/>
</dbReference>
<dbReference type="EMBL" id="BLXT01003742">
    <property type="protein sequence ID" value="GFO04885.1"/>
    <property type="molecule type" value="Genomic_DNA"/>
</dbReference>
<dbReference type="GO" id="GO:0090110">
    <property type="term" value="P:COPII-coated vesicle cargo loading"/>
    <property type="evidence" value="ECO:0007669"/>
    <property type="project" value="TreeGrafter"/>
</dbReference>
<dbReference type="AlphaFoldDB" id="A0AAV4A9N3"/>
<evidence type="ECO:0000313" key="3">
    <source>
        <dbReference type="EMBL" id="GFO04885.1"/>
    </source>
</evidence>
<dbReference type="Gene3D" id="3.40.50.410">
    <property type="entry name" value="von Willebrand factor, type A domain"/>
    <property type="match status" value="1"/>
</dbReference>
<dbReference type="Proteomes" id="UP000735302">
    <property type="component" value="Unassembled WGS sequence"/>
</dbReference>
<dbReference type="GO" id="GO:0070971">
    <property type="term" value="C:endoplasmic reticulum exit site"/>
    <property type="evidence" value="ECO:0007669"/>
    <property type="project" value="TreeGrafter"/>
</dbReference>
<sequence length="502" mass="55522">MLSPPTQILKSEKGATANEQNRATPGTIVYCIDMSSSMNRTYKMPASQAAWQTVKTSGDQKYVSKLTRLDCIKKAVTRLIEQLKLEKPEQKVLLAVFASDVTVKAGGANHMTPSFDNLEHQTMAELLDKGLNSASSYPLVPIEESYESIVAAVKALIAREGNGKRSTALGPALSLCVGFLRKVPNSQVVLCTDGLPNVGIGSLNDIIRISRNMFERGADFYRQIGTYACNKNITINILAVDGPSVEMRSISEAATLTGGTTNKINPAEIVRELRIIAQKEVVANSVSVTFYLHPNFVFDEPDFGDNLSRLEKEVGSVKKETDMTFRFKLKDPSKAEDIDSVPFQIQIIYTRNDGMKCMRVLSKRAGATRNRATMEQYVNVAVVGVAAMRTTANLAKVGKGKEAQEYMKLVKRLVKRGSNTSEQLEERLAFEAQAESWDKELTDNNEVYCTSHLTDLSSKMVQQAMSSNMIQHLAMGKKIDVVTNRKMNAAAKKAYYNYTYDL</sequence>
<gene>
    <name evidence="3" type="ORF">PoB_003139000</name>
</gene>